<accession>A0ABX7PAA0</accession>
<keyword evidence="1" id="KW-0812">Transmembrane</keyword>
<dbReference type="Pfam" id="PF03203">
    <property type="entry name" value="MerC"/>
    <property type="match status" value="1"/>
</dbReference>
<feature type="transmembrane region" description="Helical" evidence="1">
    <location>
        <begin position="54"/>
        <end position="71"/>
    </location>
</feature>
<organism evidence="2 3">
    <name type="scientific">Pyxidicoccus parkwayensis</name>
    <dbReference type="NCBI Taxonomy" id="2813578"/>
    <lineage>
        <taxon>Bacteria</taxon>
        <taxon>Pseudomonadati</taxon>
        <taxon>Myxococcota</taxon>
        <taxon>Myxococcia</taxon>
        <taxon>Myxococcales</taxon>
        <taxon>Cystobacterineae</taxon>
        <taxon>Myxococcaceae</taxon>
        <taxon>Pyxidicoccus</taxon>
    </lineage>
</organism>
<keyword evidence="3" id="KW-1185">Reference proteome</keyword>
<proteinExistence type="predicted"/>
<feature type="transmembrane region" description="Helical" evidence="1">
    <location>
        <begin position="77"/>
        <end position="97"/>
    </location>
</feature>
<dbReference type="EMBL" id="CP071090">
    <property type="protein sequence ID" value="QSQ27424.1"/>
    <property type="molecule type" value="Genomic_DNA"/>
</dbReference>
<gene>
    <name evidence="2" type="ORF">JY651_22020</name>
</gene>
<dbReference type="InterPro" id="IPR004891">
    <property type="entry name" value="Mercury-R_MerC"/>
</dbReference>
<name>A0ABX7PAA0_9BACT</name>
<protein>
    <submittedName>
        <fullName evidence="2">MerC domain-containing protein</fullName>
    </submittedName>
</protein>
<feature type="transmembrane region" description="Helical" evidence="1">
    <location>
        <begin position="20"/>
        <end position="42"/>
    </location>
</feature>
<evidence type="ECO:0000313" key="3">
    <source>
        <dbReference type="Proteomes" id="UP000662747"/>
    </source>
</evidence>
<evidence type="ECO:0000256" key="1">
    <source>
        <dbReference type="SAM" id="Phobius"/>
    </source>
</evidence>
<sequence>MAVSDSTSSRSRWDGVGQFLSALCIVHCVVLPLVLGLLPVAVSGVMEGEAVHRWLLVPVVTSALVAFLPGWRLHRRASAPGLAVLGLMLLSAGAFLVPEGATGPWETVLTLSGGVVMVMAHACNRSLCRDCCPAEAA</sequence>
<evidence type="ECO:0000313" key="2">
    <source>
        <dbReference type="EMBL" id="QSQ27424.1"/>
    </source>
</evidence>
<keyword evidence="1" id="KW-1133">Transmembrane helix</keyword>
<dbReference type="RefSeq" id="WP_206728945.1">
    <property type="nucleotide sequence ID" value="NZ_CP071090.1"/>
</dbReference>
<keyword evidence="1" id="KW-0472">Membrane</keyword>
<reference evidence="2 3" key="1">
    <citation type="submission" date="2021-02" db="EMBL/GenBank/DDBJ databases">
        <title>De Novo genome assembly of isolated myxobacteria.</title>
        <authorList>
            <person name="Stevens D.C."/>
        </authorList>
    </citation>
    <scope>NUCLEOTIDE SEQUENCE [LARGE SCALE GENOMIC DNA]</scope>
    <source>
        <strain evidence="3">SCPEA02</strain>
    </source>
</reference>
<dbReference type="Proteomes" id="UP000662747">
    <property type="component" value="Chromosome"/>
</dbReference>